<organism evidence="1 2">
    <name type="scientific">Lophium mytilinum</name>
    <dbReference type="NCBI Taxonomy" id="390894"/>
    <lineage>
        <taxon>Eukaryota</taxon>
        <taxon>Fungi</taxon>
        <taxon>Dikarya</taxon>
        <taxon>Ascomycota</taxon>
        <taxon>Pezizomycotina</taxon>
        <taxon>Dothideomycetes</taxon>
        <taxon>Pleosporomycetidae</taxon>
        <taxon>Mytilinidiales</taxon>
        <taxon>Mytilinidiaceae</taxon>
        <taxon>Lophium</taxon>
    </lineage>
</organism>
<dbReference type="AlphaFoldDB" id="A0A6A6QE72"/>
<dbReference type="EMBL" id="MU004197">
    <property type="protein sequence ID" value="KAF2490306.1"/>
    <property type="molecule type" value="Genomic_DNA"/>
</dbReference>
<name>A0A6A6QE72_9PEZI</name>
<gene>
    <name evidence="1" type="ORF">BU16DRAFT_148533</name>
</gene>
<sequence>MQCQVSCRLYESYVHFPSGGPSSPAHSSSAHPHTAQIPRPGLHIVSFVKTHSPAPPTRVRTRFIAAGLLLGRSLSLLTLRGKGLAYLIFFGATYNTVHYLDTTPPRKNPSTIRHHV</sequence>
<protein>
    <submittedName>
        <fullName evidence="1">Uncharacterized protein</fullName>
    </submittedName>
</protein>
<accession>A0A6A6QE72</accession>
<dbReference type="Proteomes" id="UP000799750">
    <property type="component" value="Unassembled WGS sequence"/>
</dbReference>
<reference evidence="1" key="1">
    <citation type="journal article" date="2020" name="Stud. Mycol.">
        <title>101 Dothideomycetes genomes: a test case for predicting lifestyles and emergence of pathogens.</title>
        <authorList>
            <person name="Haridas S."/>
            <person name="Albert R."/>
            <person name="Binder M."/>
            <person name="Bloem J."/>
            <person name="Labutti K."/>
            <person name="Salamov A."/>
            <person name="Andreopoulos B."/>
            <person name="Baker S."/>
            <person name="Barry K."/>
            <person name="Bills G."/>
            <person name="Bluhm B."/>
            <person name="Cannon C."/>
            <person name="Castanera R."/>
            <person name="Culley D."/>
            <person name="Daum C."/>
            <person name="Ezra D."/>
            <person name="Gonzalez J."/>
            <person name="Henrissat B."/>
            <person name="Kuo A."/>
            <person name="Liang C."/>
            <person name="Lipzen A."/>
            <person name="Lutzoni F."/>
            <person name="Magnuson J."/>
            <person name="Mondo S."/>
            <person name="Nolan M."/>
            <person name="Ohm R."/>
            <person name="Pangilinan J."/>
            <person name="Park H.-J."/>
            <person name="Ramirez L."/>
            <person name="Alfaro M."/>
            <person name="Sun H."/>
            <person name="Tritt A."/>
            <person name="Yoshinaga Y."/>
            <person name="Zwiers L.-H."/>
            <person name="Turgeon B."/>
            <person name="Goodwin S."/>
            <person name="Spatafora J."/>
            <person name="Crous P."/>
            <person name="Grigoriev I."/>
        </authorList>
    </citation>
    <scope>NUCLEOTIDE SEQUENCE</scope>
    <source>
        <strain evidence="1">CBS 269.34</strain>
    </source>
</reference>
<proteinExistence type="predicted"/>
<evidence type="ECO:0000313" key="2">
    <source>
        <dbReference type="Proteomes" id="UP000799750"/>
    </source>
</evidence>
<keyword evidence="2" id="KW-1185">Reference proteome</keyword>
<evidence type="ECO:0000313" key="1">
    <source>
        <dbReference type="EMBL" id="KAF2490306.1"/>
    </source>
</evidence>